<keyword evidence="1" id="KW-0472">Membrane</keyword>
<dbReference type="Proteomes" id="UP001239909">
    <property type="component" value="Unassembled WGS sequence"/>
</dbReference>
<name>A0ABQ6LI36_9RHOB</name>
<proteinExistence type="predicted"/>
<comment type="caution">
    <text evidence="2">The sequence shown here is derived from an EMBL/GenBank/DDBJ whole genome shotgun (WGS) entry which is preliminary data.</text>
</comment>
<evidence type="ECO:0000313" key="3">
    <source>
        <dbReference type="Proteomes" id="UP001239909"/>
    </source>
</evidence>
<dbReference type="EMBL" id="BSYI01000014">
    <property type="protein sequence ID" value="GMG82951.1"/>
    <property type="molecule type" value="Genomic_DNA"/>
</dbReference>
<keyword evidence="3" id="KW-1185">Reference proteome</keyword>
<sequence length="74" mass="8523">MAPRLRSWRAKEAKMLGKILITSLVLLLVWAVFFRRPARRRSPPVRPLALERCPRCGVHRLEGEVCECGRLGDK</sequence>
<accession>A0ABQ6LI36</accession>
<protein>
    <submittedName>
        <fullName evidence="2">Uncharacterized protein</fullName>
    </submittedName>
</protein>
<feature type="transmembrane region" description="Helical" evidence="1">
    <location>
        <begin position="15"/>
        <end position="34"/>
    </location>
</feature>
<gene>
    <name evidence="2" type="ORF">LNKW23_21640</name>
</gene>
<evidence type="ECO:0000256" key="1">
    <source>
        <dbReference type="SAM" id="Phobius"/>
    </source>
</evidence>
<evidence type="ECO:0000313" key="2">
    <source>
        <dbReference type="EMBL" id="GMG82951.1"/>
    </source>
</evidence>
<keyword evidence="1" id="KW-0812">Transmembrane</keyword>
<keyword evidence="1" id="KW-1133">Transmembrane helix</keyword>
<reference evidence="2 3" key="1">
    <citation type="submission" date="2023-04" db="EMBL/GenBank/DDBJ databases">
        <title>Marinoamorphus aggregata gen. nov., sp. Nov., isolate from tissue of brittle star Ophioplocus japonicus.</title>
        <authorList>
            <person name="Kawano K."/>
            <person name="Sawayama S."/>
            <person name="Nakagawa S."/>
        </authorList>
    </citation>
    <scope>NUCLEOTIDE SEQUENCE [LARGE SCALE GENOMIC DNA]</scope>
    <source>
        <strain evidence="2 3">NKW23</strain>
    </source>
</reference>
<organism evidence="2 3">
    <name type="scientific">Paralimibaculum aggregatum</name>
    <dbReference type="NCBI Taxonomy" id="3036245"/>
    <lineage>
        <taxon>Bacteria</taxon>
        <taxon>Pseudomonadati</taxon>
        <taxon>Pseudomonadota</taxon>
        <taxon>Alphaproteobacteria</taxon>
        <taxon>Rhodobacterales</taxon>
        <taxon>Paracoccaceae</taxon>
        <taxon>Paralimibaculum</taxon>
    </lineage>
</organism>